<reference evidence="2 3" key="1">
    <citation type="journal article" date="2010" name="Nature">
        <title>Perigord black truffle genome uncovers evolutionary origins and mechanisms of symbiosis.</title>
        <authorList>
            <person name="Martin F."/>
            <person name="Kohler A."/>
            <person name="Murat C."/>
            <person name="Balestrini R."/>
            <person name="Coutinho P.M."/>
            <person name="Jaillon O."/>
            <person name="Montanini B."/>
            <person name="Morin E."/>
            <person name="Noel B."/>
            <person name="Percudani R."/>
            <person name="Porcel B."/>
            <person name="Rubini A."/>
            <person name="Amicucci A."/>
            <person name="Amselem J."/>
            <person name="Anthouard V."/>
            <person name="Arcioni S."/>
            <person name="Artiguenave F."/>
            <person name="Aury J.M."/>
            <person name="Ballario P."/>
            <person name="Bolchi A."/>
            <person name="Brenna A."/>
            <person name="Brun A."/>
            <person name="Buee M."/>
            <person name="Cantarel B."/>
            <person name="Chevalier G."/>
            <person name="Couloux A."/>
            <person name="Da Silva C."/>
            <person name="Denoeud F."/>
            <person name="Duplessis S."/>
            <person name="Ghignone S."/>
            <person name="Hilselberger B."/>
            <person name="Iotti M."/>
            <person name="Marcais B."/>
            <person name="Mello A."/>
            <person name="Miranda M."/>
            <person name="Pacioni G."/>
            <person name="Quesneville H."/>
            <person name="Riccioni C."/>
            <person name="Ruotolo R."/>
            <person name="Splivallo R."/>
            <person name="Stocchi V."/>
            <person name="Tisserant E."/>
            <person name="Viscomi A.R."/>
            <person name="Zambonelli A."/>
            <person name="Zampieri E."/>
            <person name="Henrissat B."/>
            <person name="Lebrun M.H."/>
            <person name="Paolocci F."/>
            <person name="Bonfante P."/>
            <person name="Ottonello S."/>
            <person name="Wincker P."/>
        </authorList>
    </citation>
    <scope>NUCLEOTIDE SEQUENCE [LARGE SCALE GENOMIC DNA]</scope>
    <source>
        <strain evidence="2 3">Mel28</strain>
    </source>
</reference>
<protein>
    <submittedName>
        <fullName evidence="2">(Perigord truffle) hypothetical protein</fullName>
    </submittedName>
</protein>
<evidence type="ECO:0000256" key="1">
    <source>
        <dbReference type="SAM" id="MobiDB-lite"/>
    </source>
</evidence>
<dbReference type="KEGG" id="tml:GSTUM_00009397001"/>
<gene>
    <name evidence="2" type="ORF">GSTUM_00009397001</name>
</gene>
<feature type="compositionally biased region" description="Polar residues" evidence="1">
    <location>
        <begin position="14"/>
        <end position="24"/>
    </location>
</feature>
<dbReference type="HOGENOM" id="CLU_3421430_0_0_1"/>
<dbReference type="InParanoid" id="D5GK66"/>
<keyword evidence="3" id="KW-1185">Reference proteome</keyword>
<accession>D5GK66</accession>
<name>D5GK66_TUBMM</name>
<dbReference type="AlphaFoldDB" id="D5GK66"/>
<evidence type="ECO:0000313" key="3">
    <source>
        <dbReference type="Proteomes" id="UP000006911"/>
    </source>
</evidence>
<proteinExistence type="predicted"/>
<dbReference type="EMBL" id="FN430337">
    <property type="protein sequence ID" value="CAZ84909.1"/>
    <property type="molecule type" value="Genomic_DNA"/>
</dbReference>
<dbReference type="Proteomes" id="UP000006911">
    <property type="component" value="Unassembled WGS sequence"/>
</dbReference>
<sequence>MNKHRTRTRVSECAHTQSDPEMLS</sequence>
<feature type="region of interest" description="Disordered" evidence="1">
    <location>
        <begin position="1"/>
        <end position="24"/>
    </location>
</feature>
<evidence type="ECO:0000313" key="2">
    <source>
        <dbReference type="EMBL" id="CAZ84909.1"/>
    </source>
</evidence>
<organism evidence="2 3">
    <name type="scientific">Tuber melanosporum (strain Mel28)</name>
    <name type="common">Perigord black truffle</name>
    <dbReference type="NCBI Taxonomy" id="656061"/>
    <lineage>
        <taxon>Eukaryota</taxon>
        <taxon>Fungi</taxon>
        <taxon>Dikarya</taxon>
        <taxon>Ascomycota</taxon>
        <taxon>Pezizomycotina</taxon>
        <taxon>Pezizomycetes</taxon>
        <taxon>Pezizales</taxon>
        <taxon>Tuberaceae</taxon>
        <taxon>Tuber</taxon>
    </lineage>
</organism>